<dbReference type="PANTHER" id="PTHR45339">
    <property type="entry name" value="HYBRID SIGNAL TRANSDUCTION HISTIDINE KINASE J"/>
    <property type="match status" value="1"/>
</dbReference>
<dbReference type="InterPro" id="IPR036097">
    <property type="entry name" value="HisK_dim/P_sf"/>
</dbReference>
<evidence type="ECO:0000256" key="10">
    <source>
        <dbReference type="ARBA" id="ARBA00064003"/>
    </source>
</evidence>
<dbReference type="InterPro" id="IPR036890">
    <property type="entry name" value="HATPase_C_sf"/>
</dbReference>
<evidence type="ECO:0000313" key="20">
    <source>
        <dbReference type="EMBL" id="AAZ48443.1"/>
    </source>
</evidence>
<keyword evidence="14" id="KW-0472">Membrane</keyword>
<evidence type="ECO:0000256" key="6">
    <source>
        <dbReference type="ARBA" id="ARBA00022777"/>
    </source>
</evidence>
<feature type="signal peptide" evidence="15">
    <location>
        <begin position="1"/>
        <end position="22"/>
    </location>
</feature>
<comment type="subunit">
    <text evidence="10">At low DSF concentrations, interacts with RpfF.</text>
</comment>
<dbReference type="Pfam" id="PF00072">
    <property type="entry name" value="Response_reg"/>
    <property type="match status" value="1"/>
</dbReference>
<protein>
    <recommendedName>
        <fullName evidence="11">Sensory/regulatory protein RpfC</fullName>
        <ecNumber evidence="2">2.7.13.3</ecNumber>
    </recommendedName>
    <alternativeName>
        <fullName evidence="12">Virulence sensor protein BvgS</fullName>
    </alternativeName>
</protein>
<keyword evidence="14" id="KW-1133">Transmembrane helix</keyword>
<dbReference type="Gene3D" id="1.10.287.130">
    <property type="match status" value="1"/>
</dbReference>
<dbReference type="InterPro" id="IPR000700">
    <property type="entry name" value="PAS-assoc_C"/>
</dbReference>
<feature type="domain" description="PAS" evidence="18">
    <location>
        <begin position="497"/>
        <end position="549"/>
    </location>
</feature>
<comment type="catalytic activity">
    <reaction evidence="1">
        <text>ATP + protein L-histidine = ADP + protein N-phospho-L-histidine.</text>
        <dbReference type="EC" id="2.7.13.3"/>
    </reaction>
</comment>
<evidence type="ECO:0000256" key="11">
    <source>
        <dbReference type="ARBA" id="ARBA00068150"/>
    </source>
</evidence>
<dbReference type="GO" id="GO:0000155">
    <property type="term" value="F:phosphorelay sensor kinase activity"/>
    <property type="evidence" value="ECO:0007669"/>
    <property type="project" value="InterPro"/>
</dbReference>
<dbReference type="PANTHER" id="PTHR45339:SF1">
    <property type="entry name" value="HYBRID SIGNAL TRANSDUCTION HISTIDINE KINASE J"/>
    <property type="match status" value="1"/>
</dbReference>
<keyword evidence="7" id="KW-0067">ATP-binding</keyword>
<evidence type="ECO:0000259" key="19">
    <source>
        <dbReference type="PROSITE" id="PS50113"/>
    </source>
</evidence>
<dbReference type="SMART" id="SM00388">
    <property type="entry name" value="HisKA"/>
    <property type="match status" value="1"/>
</dbReference>
<dbReference type="PRINTS" id="PR00344">
    <property type="entry name" value="BCTRLSENSOR"/>
</dbReference>
<accession>Q479N8</accession>
<keyword evidence="4" id="KW-0808">Transferase</keyword>
<keyword evidence="15" id="KW-0732">Signal</keyword>
<dbReference type="PROSITE" id="PS50113">
    <property type="entry name" value="PAC"/>
    <property type="match status" value="1"/>
</dbReference>
<evidence type="ECO:0000259" key="18">
    <source>
        <dbReference type="PROSITE" id="PS50112"/>
    </source>
</evidence>
<dbReference type="CDD" id="cd00082">
    <property type="entry name" value="HisKA"/>
    <property type="match status" value="1"/>
</dbReference>
<dbReference type="SUPFAM" id="SSF55785">
    <property type="entry name" value="PYP-like sensor domain (PAS domain)"/>
    <property type="match status" value="2"/>
</dbReference>
<evidence type="ECO:0000256" key="1">
    <source>
        <dbReference type="ARBA" id="ARBA00000085"/>
    </source>
</evidence>
<comment type="function">
    <text evidence="9">Member of the two-component regulatory system BvgS/BvgA. Phosphorylates BvgA via a four-step phosphorelay in response to environmental signals.</text>
</comment>
<name>Q479N8_DECAR</name>
<evidence type="ECO:0000256" key="7">
    <source>
        <dbReference type="ARBA" id="ARBA00022840"/>
    </source>
</evidence>
<evidence type="ECO:0000256" key="13">
    <source>
        <dbReference type="PROSITE-ProRule" id="PRU00169"/>
    </source>
</evidence>
<evidence type="ECO:0000256" key="5">
    <source>
        <dbReference type="ARBA" id="ARBA00022741"/>
    </source>
</evidence>
<evidence type="ECO:0000259" key="16">
    <source>
        <dbReference type="PROSITE" id="PS50109"/>
    </source>
</evidence>
<dbReference type="SMART" id="SM00448">
    <property type="entry name" value="REC"/>
    <property type="match status" value="1"/>
</dbReference>
<evidence type="ECO:0000256" key="2">
    <source>
        <dbReference type="ARBA" id="ARBA00012438"/>
    </source>
</evidence>
<dbReference type="AlphaFoldDB" id="Q479N8"/>
<dbReference type="SUPFAM" id="SSF52172">
    <property type="entry name" value="CheY-like"/>
    <property type="match status" value="1"/>
</dbReference>
<evidence type="ECO:0000259" key="17">
    <source>
        <dbReference type="PROSITE" id="PS50110"/>
    </source>
</evidence>
<feature type="domain" description="Histidine kinase" evidence="16">
    <location>
        <begin position="662"/>
        <end position="882"/>
    </location>
</feature>
<dbReference type="GO" id="GO:0005524">
    <property type="term" value="F:ATP binding"/>
    <property type="evidence" value="ECO:0007669"/>
    <property type="project" value="UniProtKB-KW"/>
</dbReference>
<dbReference type="PROSITE" id="PS50112">
    <property type="entry name" value="PAS"/>
    <property type="match status" value="2"/>
</dbReference>
<keyword evidence="8" id="KW-0902">Two-component regulatory system</keyword>
<dbReference type="SUPFAM" id="SSF55874">
    <property type="entry name" value="ATPase domain of HSP90 chaperone/DNA topoisomerase II/histidine kinase"/>
    <property type="match status" value="1"/>
</dbReference>
<dbReference type="STRING" id="159087.Daro_3714"/>
<reference evidence="20" key="1">
    <citation type="submission" date="2005-08" db="EMBL/GenBank/DDBJ databases">
        <title>Complete sequence of Dechloromonas aromatica RCB.</title>
        <authorList>
            <person name="Salinero K.K."/>
            <person name="Copeland A."/>
            <person name="Lucas S."/>
            <person name="Lapidus A."/>
            <person name="Barry K."/>
            <person name="Detter J.C."/>
            <person name="Glavina T."/>
            <person name="Hammon N."/>
            <person name="Israni S."/>
            <person name="Pitluck S."/>
            <person name="Di Bartolo G."/>
            <person name="Trong S."/>
            <person name="Schmutz J."/>
            <person name="Larimer F."/>
            <person name="Land M."/>
            <person name="Ivanova N."/>
            <person name="Richardson P."/>
        </authorList>
    </citation>
    <scope>NUCLEOTIDE SEQUENCE</scope>
    <source>
        <strain evidence="20">RCB</strain>
    </source>
</reference>
<dbReference type="InterPro" id="IPR003594">
    <property type="entry name" value="HATPase_dom"/>
</dbReference>
<dbReference type="Pfam" id="PF00989">
    <property type="entry name" value="PAS"/>
    <property type="match status" value="1"/>
</dbReference>
<feature type="modified residue" description="4-aspartylphosphate" evidence="13">
    <location>
        <position position="959"/>
    </location>
</feature>
<feature type="chain" id="PRO_5004233244" description="Sensory/regulatory protein RpfC" evidence="15">
    <location>
        <begin position="23"/>
        <end position="1028"/>
    </location>
</feature>
<dbReference type="Pfam" id="PF00512">
    <property type="entry name" value="HisKA"/>
    <property type="match status" value="1"/>
</dbReference>
<evidence type="ECO:0000256" key="3">
    <source>
        <dbReference type="ARBA" id="ARBA00022553"/>
    </source>
</evidence>
<dbReference type="InterPro" id="IPR004358">
    <property type="entry name" value="Sig_transdc_His_kin-like_C"/>
</dbReference>
<feature type="transmembrane region" description="Helical" evidence="14">
    <location>
        <begin position="319"/>
        <end position="346"/>
    </location>
</feature>
<dbReference type="Pfam" id="PF02518">
    <property type="entry name" value="HATPase_c"/>
    <property type="match status" value="1"/>
</dbReference>
<dbReference type="eggNOG" id="COG0784">
    <property type="taxonomic scope" value="Bacteria"/>
</dbReference>
<dbReference type="InterPro" id="IPR035965">
    <property type="entry name" value="PAS-like_dom_sf"/>
</dbReference>
<dbReference type="InterPro" id="IPR000014">
    <property type="entry name" value="PAS"/>
</dbReference>
<dbReference type="Gene3D" id="3.40.190.10">
    <property type="entry name" value="Periplasmic binding protein-like II"/>
    <property type="match status" value="2"/>
</dbReference>
<evidence type="ECO:0000256" key="12">
    <source>
        <dbReference type="ARBA" id="ARBA00070152"/>
    </source>
</evidence>
<keyword evidence="5" id="KW-0547">Nucleotide-binding</keyword>
<dbReference type="NCBIfam" id="TIGR00229">
    <property type="entry name" value="sensory_box"/>
    <property type="match status" value="2"/>
</dbReference>
<keyword evidence="3 13" id="KW-0597">Phosphoprotein</keyword>
<dbReference type="Pfam" id="PF12974">
    <property type="entry name" value="Phosphonate-bd"/>
    <property type="match status" value="1"/>
</dbReference>
<dbReference type="Pfam" id="PF13426">
    <property type="entry name" value="PAS_9"/>
    <property type="match status" value="1"/>
</dbReference>
<dbReference type="FunFam" id="1.10.287.130:FF:000002">
    <property type="entry name" value="Two-component osmosensing histidine kinase"/>
    <property type="match status" value="1"/>
</dbReference>
<evidence type="ECO:0000256" key="9">
    <source>
        <dbReference type="ARBA" id="ARBA00058004"/>
    </source>
</evidence>
<proteinExistence type="predicted"/>
<dbReference type="SUPFAM" id="SSF53850">
    <property type="entry name" value="Periplasmic binding protein-like II"/>
    <property type="match status" value="1"/>
</dbReference>
<evidence type="ECO:0000256" key="4">
    <source>
        <dbReference type="ARBA" id="ARBA00022679"/>
    </source>
</evidence>
<gene>
    <name evidence="20" type="ordered locus">Daro_3714</name>
</gene>
<dbReference type="InterPro" id="IPR001610">
    <property type="entry name" value="PAC"/>
</dbReference>
<dbReference type="SMART" id="SM00387">
    <property type="entry name" value="HATPase_c"/>
    <property type="match status" value="1"/>
</dbReference>
<dbReference type="eggNOG" id="COG3221">
    <property type="taxonomic scope" value="Bacteria"/>
</dbReference>
<evidence type="ECO:0000256" key="14">
    <source>
        <dbReference type="SAM" id="Phobius"/>
    </source>
</evidence>
<dbReference type="Gene3D" id="3.30.450.20">
    <property type="entry name" value="PAS domain"/>
    <property type="match status" value="2"/>
</dbReference>
<dbReference type="HOGENOM" id="CLU_011260_1_0_4"/>
<dbReference type="EC" id="2.7.13.3" evidence="2"/>
<dbReference type="Gene3D" id="3.40.50.2300">
    <property type="match status" value="1"/>
</dbReference>
<dbReference type="InterPro" id="IPR011006">
    <property type="entry name" value="CheY-like_superfamily"/>
</dbReference>
<dbReference type="Gene3D" id="3.30.565.10">
    <property type="entry name" value="Histidine kinase-like ATPase, C-terminal domain"/>
    <property type="match status" value="1"/>
</dbReference>
<evidence type="ECO:0000256" key="8">
    <source>
        <dbReference type="ARBA" id="ARBA00023012"/>
    </source>
</evidence>
<dbReference type="FunFam" id="3.30.565.10:FF:000010">
    <property type="entry name" value="Sensor histidine kinase RcsC"/>
    <property type="match status" value="1"/>
</dbReference>
<evidence type="ECO:0000256" key="15">
    <source>
        <dbReference type="SAM" id="SignalP"/>
    </source>
</evidence>
<organism evidence="20">
    <name type="scientific">Dechloromonas aromatica (strain RCB)</name>
    <dbReference type="NCBI Taxonomy" id="159087"/>
    <lineage>
        <taxon>Bacteria</taxon>
        <taxon>Pseudomonadati</taxon>
        <taxon>Pseudomonadota</taxon>
        <taxon>Betaproteobacteria</taxon>
        <taxon>Rhodocyclales</taxon>
        <taxon>Azonexaceae</taxon>
        <taxon>Dechloromonas</taxon>
    </lineage>
</organism>
<dbReference type="EMBL" id="CP000089">
    <property type="protein sequence ID" value="AAZ48443.1"/>
    <property type="molecule type" value="Genomic_DNA"/>
</dbReference>
<dbReference type="InterPro" id="IPR013767">
    <property type="entry name" value="PAS_fold"/>
</dbReference>
<keyword evidence="6" id="KW-0418">Kinase</keyword>
<feature type="domain" description="Response regulatory" evidence="17">
    <location>
        <begin position="910"/>
        <end position="1026"/>
    </location>
</feature>
<dbReference type="PROSITE" id="PS50109">
    <property type="entry name" value="HIS_KIN"/>
    <property type="match status" value="1"/>
</dbReference>
<feature type="domain" description="PAS" evidence="18">
    <location>
        <begin position="369"/>
        <end position="441"/>
    </location>
</feature>
<sequence length="1028" mass="113323">MVNCWLSIVAAVFWLLSGLSVAHGMEPAGTATEAKKPAKFAVLAYRPKAETEARWQPLIDYLNSIQPSQPITLVALNYPELEAAVRNKQIDFVLTQPAHYILLAKQEHLLSPLATLVEKEGGKALSSFGGVIVTRSDKTDIQQLADLRGKRIAASSMASLGGYQMQAFELLQAGIHLPNDARIIETGQPQDKAIQELLAGRADAAFVRTGLLEAMQMENKLDARQLRVINPQPPGDFPLVRSTRLYPEWPVAAMPWTENNLARQVAAAILSLPADGETARAMNIHGFTIPEDYRPVDELMRQLRLSPFDAPPKFTINDVFVQFGAVIAVIAILGISVLIAIVLALFRTIRRLKGERSRTKATMAQLSAAEARFRAIFDNVETLAIQGYLADGTVAYWNNASQTTYGYTAQEALGKSLLDLIIPPAMREDVRGAVQWMFSHKTGIPPGRLKLQRKDGSTVEVYSSHTVIDTADKGPMMFCLDINLTELVHTEQALIESESRQRMILQTLGEGVYGTDLDGVCTFINPAALDYLGLQEDEALGKNTHTLFHHHRADGTPLPLAECPLILTARDGQSRRLEDVFWRKNGECFPVRLTITAKLRDGVITGVVVSFADISENRRVAKELEQHHTHLEAQVRQRTEQLEIARQAAEAANRSKSAFLANMSHEIRTPLNAVLGMVHLLRRDAPTLEQIDRLDKIDSASQHLLAVINDILDISKIEAGKLVLDETTVDITSILKRVVSVLGDRARQKGLELRVLADDFPHTFIGDPTRITQCLINYAGNAVKFTEHGSITLKARRMADDSNGVLIRFEVEDTGIGISDDAIDRLFGIFEQADSSTSRKFGGTGLGLAITRRLAELMGGKVGVSSRVGAGSRFWFTAQLKPGDDAVDAMTSTFAGLTAKGVQNSLRGRHLLVVEDEAINREIALELLGEFGITADTAENGRHAVELIKIQHYDLVLMDMQMPEMDGLEATRRIRALPEQNAVPIIAMTANAFAEDRERCIKAGMNDFLSKPVEPDDLKMLLLRYLVH</sequence>
<dbReference type="GO" id="GO:0006355">
    <property type="term" value="P:regulation of DNA-templated transcription"/>
    <property type="evidence" value="ECO:0007669"/>
    <property type="project" value="InterPro"/>
</dbReference>
<dbReference type="SMART" id="SM00086">
    <property type="entry name" value="PAC"/>
    <property type="match status" value="2"/>
</dbReference>
<dbReference type="KEGG" id="dar:Daro_3714"/>
<dbReference type="InterPro" id="IPR003661">
    <property type="entry name" value="HisK_dim/P_dom"/>
</dbReference>
<dbReference type="SUPFAM" id="SSF47384">
    <property type="entry name" value="Homodimeric domain of signal transducing histidine kinase"/>
    <property type="match status" value="1"/>
</dbReference>
<dbReference type="CDD" id="cd00130">
    <property type="entry name" value="PAS"/>
    <property type="match status" value="2"/>
</dbReference>
<dbReference type="CDD" id="cd17546">
    <property type="entry name" value="REC_hyHK_CKI1_RcsC-like"/>
    <property type="match status" value="1"/>
</dbReference>
<dbReference type="SMART" id="SM00091">
    <property type="entry name" value="PAS"/>
    <property type="match status" value="2"/>
</dbReference>
<dbReference type="eggNOG" id="COG5002">
    <property type="taxonomic scope" value="Bacteria"/>
</dbReference>
<dbReference type="PROSITE" id="PS50110">
    <property type="entry name" value="RESPONSE_REGULATORY"/>
    <property type="match status" value="1"/>
</dbReference>
<keyword evidence="14" id="KW-0812">Transmembrane</keyword>
<feature type="domain" description="PAC" evidence="19">
    <location>
        <begin position="575"/>
        <end position="626"/>
    </location>
</feature>
<dbReference type="CDD" id="cd16922">
    <property type="entry name" value="HATPase_EvgS-ArcB-TorS-like"/>
    <property type="match status" value="1"/>
</dbReference>
<dbReference type="InterPro" id="IPR005467">
    <property type="entry name" value="His_kinase_dom"/>
</dbReference>
<dbReference type="InterPro" id="IPR001789">
    <property type="entry name" value="Sig_transdc_resp-reg_receiver"/>
</dbReference>